<dbReference type="Proteomes" id="UP000663881">
    <property type="component" value="Unassembled WGS sequence"/>
</dbReference>
<gene>
    <name evidence="1" type="ORF">OKA104_LOCUS42031</name>
</gene>
<reference evidence="1" key="1">
    <citation type="submission" date="2021-02" db="EMBL/GenBank/DDBJ databases">
        <authorList>
            <person name="Nowell W R."/>
        </authorList>
    </citation>
    <scope>NUCLEOTIDE SEQUENCE</scope>
</reference>
<comment type="caution">
    <text evidence="1">The sequence shown here is derived from an EMBL/GenBank/DDBJ whole genome shotgun (WGS) entry which is preliminary data.</text>
</comment>
<accession>A0A820CVS7</accession>
<dbReference type="EMBL" id="CAJOAY010010383">
    <property type="protein sequence ID" value="CAF4220814.1"/>
    <property type="molecule type" value="Genomic_DNA"/>
</dbReference>
<sequence length="27" mass="2823">MPSKNLIVDALGVVSQSDSKGSSIWFG</sequence>
<evidence type="ECO:0000313" key="2">
    <source>
        <dbReference type="Proteomes" id="UP000663881"/>
    </source>
</evidence>
<evidence type="ECO:0000313" key="1">
    <source>
        <dbReference type="EMBL" id="CAF4220814.1"/>
    </source>
</evidence>
<feature type="non-terminal residue" evidence="1">
    <location>
        <position position="27"/>
    </location>
</feature>
<organism evidence="1 2">
    <name type="scientific">Adineta steineri</name>
    <dbReference type="NCBI Taxonomy" id="433720"/>
    <lineage>
        <taxon>Eukaryota</taxon>
        <taxon>Metazoa</taxon>
        <taxon>Spiralia</taxon>
        <taxon>Gnathifera</taxon>
        <taxon>Rotifera</taxon>
        <taxon>Eurotatoria</taxon>
        <taxon>Bdelloidea</taxon>
        <taxon>Adinetida</taxon>
        <taxon>Adinetidae</taxon>
        <taxon>Adineta</taxon>
    </lineage>
</organism>
<protein>
    <submittedName>
        <fullName evidence="1">Uncharacterized protein</fullName>
    </submittedName>
</protein>
<proteinExistence type="predicted"/>
<name>A0A820CVS7_9BILA</name>
<dbReference type="AlphaFoldDB" id="A0A820CVS7"/>